<proteinExistence type="predicted"/>
<dbReference type="EMBL" id="QXTF01000004">
    <property type="protein sequence ID" value="RIX27042.1"/>
    <property type="molecule type" value="Genomic_DNA"/>
</dbReference>
<dbReference type="InterPro" id="IPR029052">
    <property type="entry name" value="Metallo-depent_PP-like"/>
</dbReference>
<dbReference type="Gene3D" id="3.60.21.10">
    <property type="match status" value="1"/>
</dbReference>
<organism evidence="2 3">
    <name type="scientific">Sphingomonas edaphi</name>
    <dbReference type="NCBI Taxonomy" id="2315689"/>
    <lineage>
        <taxon>Bacteria</taxon>
        <taxon>Pseudomonadati</taxon>
        <taxon>Pseudomonadota</taxon>
        <taxon>Alphaproteobacteria</taxon>
        <taxon>Sphingomonadales</taxon>
        <taxon>Sphingomonadaceae</taxon>
        <taxon>Sphingomonas</taxon>
    </lineage>
</organism>
<dbReference type="PANTHER" id="PTHR42850">
    <property type="entry name" value="METALLOPHOSPHOESTERASE"/>
    <property type="match status" value="1"/>
</dbReference>
<dbReference type="Pfam" id="PF00149">
    <property type="entry name" value="Metallophos"/>
    <property type="match status" value="1"/>
</dbReference>
<gene>
    <name evidence="2" type="ORF">D3M59_10830</name>
</gene>
<dbReference type="GO" id="GO:0008803">
    <property type="term" value="F:bis(5'-nucleosyl)-tetraphosphatase (symmetrical) activity"/>
    <property type="evidence" value="ECO:0007669"/>
    <property type="project" value="TreeGrafter"/>
</dbReference>
<evidence type="ECO:0000313" key="3">
    <source>
        <dbReference type="Proteomes" id="UP000285023"/>
    </source>
</evidence>
<protein>
    <submittedName>
        <fullName evidence="2">Serine/threonine protein phosphatase</fullName>
    </submittedName>
</protein>
<keyword evidence="3" id="KW-1185">Reference proteome</keyword>
<feature type="domain" description="Calcineurin-like phosphoesterase" evidence="1">
    <location>
        <begin position="24"/>
        <end position="213"/>
    </location>
</feature>
<accession>A0A418PYJ7</accession>
<dbReference type="AlphaFoldDB" id="A0A418PYJ7"/>
<name>A0A418PYJ7_9SPHN</name>
<dbReference type="SUPFAM" id="SSF56300">
    <property type="entry name" value="Metallo-dependent phosphatases"/>
    <property type="match status" value="1"/>
</dbReference>
<dbReference type="InterPro" id="IPR004843">
    <property type="entry name" value="Calcineurin-like_PHP"/>
</dbReference>
<dbReference type="PANTHER" id="PTHR42850:SF4">
    <property type="entry name" value="ZINC-DEPENDENT ENDOPOLYPHOSPHATASE"/>
    <property type="match status" value="1"/>
</dbReference>
<reference evidence="2 3" key="1">
    <citation type="submission" date="2018-09" db="EMBL/GenBank/DDBJ databases">
        <title>Sphingomonas sp. DAC4.</title>
        <authorList>
            <person name="Seo T."/>
        </authorList>
    </citation>
    <scope>NUCLEOTIDE SEQUENCE [LARGE SCALE GENOMIC DNA]</scope>
    <source>
        <strain evidence="2 3">DAC4</strain>
    </source>
</reference>
<dbReference type="GO" id="GO:0016791">
    <property type="term" value="F:phosphatase activity"/>
    <property type="evidence" value="ECO:0007669"/>
    <property type="project" value="TreeGrafter"/>
</dbReference>
<dbReference type="GO" id="GO:0110154">
    <property type="term" value="P:RNA decapping"/>
    <property type="evidence" value="ECO:0007669"/>
    <property type="project" value="TreeGrafter"/>
</dbReference>
<sequence>MRFSFPSFRRQPVTTPPSVPEGWRVYAVGDVHGCKLQLDRLLDAIETDRTRDDLAVHIVFLGDLVDRGPDSAGVIERLRGTLPANSVTFLAGNHEEVMLDCYDGNAERCGAWLQYGGLQTLESYGLTRTEIFAQPELLPELMQARIPPEHINFLRTFEDQVQIGDYLFVHAGVRPGVSFEQQAPKDLRWIREEFLSDTSDHGSIVVHGHTISEEIDVKSNRIGVDIGCYINGKLAALVLEGAERGRLIARA</sequence>
<dbReference type="Proteomes" id="UP000285023">
    <property type="component" value="Unassembled WGS sequence"/>
</dbReference>
<evidence type="ECO:0000259" key="1">
    <source>
        <dbReference type="Pfam" id="PF00149"/>
    </source>
</evidence>
<dbReference type="OrthoDB" id="9807890at2"/>
<dbReference type="InterPro" id="IPR050126">
    <property type="entry name" value="Ap4A_hydrolase"/>
</dbReference>
<comment type="caution">
    <text evidence="2">The sequence shown here is derived from an EMBL/GenBank/DDBJ whole genome shotgun (WGS) entry which is preliminary data.</text>
</comment>
<dbReference type="GO" id="GO:0005737">
    <property type="term" value="C:cytoplasm"/>
    <property type="evidence" value="ECO:0007669"/>
    <property type="project" value="TreeGrafter"/>
</dbReference>
<evidence type="ECO:0000313" key="2">
    <source>
        <dbReference type="EMBL" id="RIX27042.1"/>
    </source>
</evidence>
<dbReference type="CDD" id="cd00144">
    <property type="entry name" value="MPP_PPP_family"/>
    <property type="match status" value="1"/>
</dbReference>